<gene>
    <name evidence="1" type="ORF">SMTD_LOCUS16774</name>
</gene>
<proteinExistence type="predicted"/>
<dbReference type="Proteomes" id="UP000269396">
    <property type="component" value="Unassembled WGS sequence"/>
</dbReference>
<protein>
    <submittedName>
        <fullName evidence="1">Uncharacterized protein</fullName>
    </submittedName>
</protein>
<organism evidence="1 2">
    <name type="scientific">Schistosoma mattheei</name>
    <dbReference type="NCBI Taxonomy" id="31246"/>
    <lineage>
        <taxon>Eukaryota</taxon>
        <taxon>Metazoa</taxon>
        <taxon>Spiralia</taxon>
        <taxon>Lophotrochozoa</taxon>
        <taxon>Platyhelminthes</taxon>
        <taxon>Trematoda</taxon>
        <taxon>Digenea</taxon>
        <taxon>Strigeidida</taxon>
        <taxon>Schistosomatoidea</taxon>
        <taxon>Schistosomatidae</taxon>
        <taxon>Schistosoma</taxon>
    </lineage>
</organism>
<evidence type="ECO:0000313" key="2">
    <source>
        <dbReference type="Proteomes" id="UP000269396"/>
    </source>
</evidence>
<keyword evidence="2" id="KW-1185">Reference proteome</keyword>
<dbReference type="EMBL" id="UZAL01037661">
    <property type="protein sequence ID" value="VDP72303.1"/>
    <property type="molecule type" value="Genomic_DNA"/>
</dbReference>
<evidence type="ECO:0000313" key="1">
    <source>
        <dbReference type="EMBL" id="VDP72303.1"/>
    </source>
</evidence>
<reference evidence="1 2" key="1">
    <citation type="submission" date="2018-11" db="EMBL/GenBank/DDBJ databases">
        <authorList>
            <consortium name="Pathogen Informatics"/>
        </authorList>
    </citation>
    <scope>NUCLEOTIDE SEQUENCE [LARGE SCALE GENOMIC DNA]</scope>
    <source>
        <strain>Denwood</strain>
        <strain evidence="2">Zambia</strain>
    </source>
</reference>
<dbReference type="AlphaFoldDB" id="A0A183PQY8"/>
<name>A0A183PQY8_9TREM</name>
<accession>A0A183PQY8</accession>
<sequence>MGLPLNLLNTPILDNHKVSIDCTKVIDRHNHPLQQLHKHKPKILFLNHL</sequence>